<sequence>MIIYAVSDSIGETADQVARATASQFDHDIKIKRIPYLTTYDDVKSFIDSIEDTKECLIISTIVMADIRDFLTSLAVEKGIHIVNILGPCIATTARILNKMPIFKPGAVRKLDNDYFRKIEAMEFAIAYDDSKDDRGIKNADVVLLGLSRTSKTPLCVYLANKGIKAANVPLVPEVPLPKELYEIDRSKIIGLTIDPMELIEIRKNRIHRLGGNLSQIEYATVERIMLEYEYADKVMKKLRCKVIDVTKKAIEDTAAIIMDYIGWHD</sequence>
<dbReference type="GO" id="GO:0016776">
    <property type="term" value="F:phosphotransferase activity, phosphate group as acceptor"/>
    <property type="evidence" value="ECO:0007669"/>
    <property type="project" value="UniProtKB-UniRule"/>
</dbReference>
<dbReference type="HOGENOM" id="CLU_046206_2_1_9"/>
<dbReference type="AlphaFoldDB" id="R7RUY5"/>
<keyword evidence="7" id="KW-1185">Reference proteome</keyword>
<dbReference type="eggNOG" id="COG1806">
    <property type="taxonomic scope" value="Bacteria"/>
</dbReference>
<dbReference type="InterPro" id="IPR026565">
    <property type="entry name" value="PPDK_reg"/>
</dbReference>
<dbReference type="EC" id="2.7.4.27" evidence="5"/>
<keyword evidence="3 5" id="KW-0547">Nucleotide-binding</keyword>
<organism evidence="6 7">
    <name type="scientific">Thermobrachium celere DSM 8682</name>
    <dbReference type="NCBI Taxonomy" id="941824"/>
    <lineage>
        <taxon>Bacteria</taxon>
        <taxon>Bacillati</taxon>
        <taxon>Bacillota</taxon>
        <taxon>Clostridia</taxon>
        <taxon>Eubacteriales</taxon>
        <taxon>Clostridiaceae</taxon>
        <taxon>Thermobrachium</taxon>
    </lineage>
</organism>
<keyword evidence="1 5" id="KW-0723">Serine/threonine-protein kinase</keyword>
<evidence type="ECO:0000313" key="7">
    <source>
        <dbReference type="Proteomes" id="UP000014923"/>
    </source>
</evidence>
<dbReference type="OrthoDB" id="9782201at2"/>
<evidence type="ECO:0000256" key="5">
    <source>
        <dbReference type="HAMAP-Rule" id="MF_00921"/>
    </source>
</evidence>
<dbReference type="PANTHER" id="PTHR31756:SF3">
    <property type="entry name" value="PYRUVATE, PHOSPHATE DIKINASE REGULATORY PROTEIN 1, CHLOROPLASTIC"/>
    <property type="match status" value="1"/>
</dbReference>
<evidence type="ECO:0000256" key="1">
    <source>
        <dbReference type="ARBA" id="ARBA00022527"/>
    </source>
</evidence>
<dbReference type="GO" id="GO:0004674">
    <property type="term" value="F:protein serine/threonine kinase activity"/>
    <property type="evidence" value="ECO:0007669"/>
    <property type="project" value="UniProtKB-UniRule"/>
</dbReference>
<reference evidence="6" key="1">
    <citation type="submission" date="2013-03" db="EMBL/GenBank/DDBJ databases">
        <title>Draft genome sequence of the hydrogen-ethanol-producing anaerobic alkalithermophilic Caloramator celere.</title>
        <authorList>
            <person name="Ciranna A."/>
            <person name="Larjo A."/>
            <person name="Kivisto A."/>
            <person name="Santala V."/>
            <person name="Roos C."/>
            <person name="Karp M."/>
        </authorList>
    </citation>
    <scope>NUCLEOTIDE SEQUENCE [LARGE SCALE GENOMIC DNA]</scope>
    <source>
        <strain evidence="6">DSM 8682</strain>
    </source>
</reference>
<proteinExistence type="inferred from homology"/>
<dbReference type="RefSeq" id="WP_018663132.1">
    <property type="nucleotide sequence ID" value="NZ_HF952018.1"/>
</dbReference>
<evidence type="ECO:0000256" key="4">
    <source>
        <dbReference type="ARBA" id="ARBA00022777"/>
    </source>
</evidence>
<dbReference type="EMBL" id="CAVN010000099">
    <property type="protein sequence ID" value="CDF59328.1"/>
    <property type="molecule type" value="Genomic_DNA"/>
</dbReference>
<protein>
    <recommendedName>
        <fullName evidence="5">Putative pyruvate, phosphate dikinase regulatory protein</fullName>
        <shortName evidence="5">PPDK regulatory protein</shortName>
        <ecNumber evidence="5">2.7.11.32</ecNumber>
        <ecNumber evidence="5">2.7.4.27</ecNumber>
    </recommendedName>
</protein>
<dbReference type="NCBIfam" id="NF003742">
    <property type="entry name" value="PRK05339.1"/>
    <property type="match status" value="1"/>
</dbReference>
<evidence type="ECO:0000256" key="2">
    <source>
        <dbReference type="ARBA" id="ARBA00022679"/>
    </source>
</evidence>
<dbReference type="HAMAP" id="MF_00921">
    <property type="entry name" value="PDRP"/>
    <property type="match status" value="1"/>
</dbReference>
<gene>
    <name evidence="6" type="ORF">TCEL_00794</name>
</gene>
<evidence type="ECO:0000256" key="3">
    <source>
        <dbReference type="ARBA" id="ARBA00022741"/>
    </source>
</evidence>
<name>R7RUY5_9CLOT</name>
<dbReference type="Pfam" id="PF03618">
    <property type="entry name" value="Kinase-PPPase"/>
    <property type="match status" value="1"/>
</dbReference>
<feature type="binding site" evidence="5">
    <location>
        <begin position="146"/>
        <end position="153"/>
    </location>
    <ligand>
        <name>ADP</name>
        <dbReference type="ChEBI" id="CHEBI:456216"/>
    </ligand>
</feature>
<dbReference type="GO" id="GO:0043531">
    <property type="term" value="F:ADP binding"/>
    <property type="evidence" value="ECO:0007669"/>
    <property type="project" value="UniProtKB-UniRule"/>
</dbReference>
<dbReference type="EC" id="2.7.11.32" evidence="5"/>
<dbReference type="PANTHER" id="PTHR31756">
    <property type="entry name" value="PYRUVATE, PHOSPHATE DIKINASE REGULATORY PROTEIN 1, CHLOROPLASTIC"/>
    <property type="match status" value="1"/>
</dbReference>
<comment type="catalytic activity">
    <reaction evidence="5">
        <text>N(tele)-phospho-L-histidyl/O-phospho-L-threonyl-[pyruvate, phosphate dikinase] + phosphate + H(+) = N(tele)-phospho-L-histidyl/L-threonyl-[pyruvate, phosphate dikinase] + diphosphate</text>
        <dbReference type="Rhea" id="RHEA:43696"/>
        <dbReference type="Rhea" id="RHEA-COMP:10650"/>
        <dbReference type="Rhea" id="RHEA-COMP:10651"/>
        <dbReference type="ChEBI" id="CHEBI:15378"/>
        <dbReference type="ChEBI" id="CHEBI:30013"/>
        <dbReference type="ChEBI" id="CHEBI:33019"/>
        <dbReference type="ChEBI" id="CHEBI:43474"/>
        <dbReference type="ChEBI" id="CHEBI:61977"/>
        <dbReference type="ChEBI" id="CHEBI:83586"/>
        <dbReference type="EC" id="2.7.4.27"/>
    </reaction>
</comment>
<comment type="similarity">
    <text evidence="5">Belongs to the pyruvate, phosphate/water dikinase regulatory protein family. PDRP subfamily.</text>
</comment>
<dbReference type="InterPro" id="IPR005177">
    <property type="entry name" value="Kinase-pyrophosphorylase"/>
</dbReference>
<keyword evidence="4 5" id="KW-0418">Kinase</keyword>
<accession>R7RUY5</accession>
<evidence type="ECO:0000313" key="6">
    <source>
        <dbReference type="EMBL" id="CDF59328.1"/>
    </source>
</evidence>
<comment type="caution">
    <text evidence="6">The sequence shown here is derived from an EMBL/GenBank/DDBJ whole genome shotgun (WGS) entry which is preliminary data.</text>
</comment>
<dbReference type="GO" id="GO:0005524">
    <property type="term" value="F:ATP binding"/>
    <property type="evidence" value="ECO:0007669"/>
    <property type="project" value="InterPro"/>
</dbReference>
<comment type="catalytic activity">
    <reaction evidence="5">
        <text>N(tele)-phospho-L-histidyl/L-threonyl-[pyruvate, phosphate dikinase] + ADP = N(tele)-phospho-L-histidyl/O-phospho-L-threonyl-[pyruvate, phosphate dikinase] + AMP + H(+)</text>
        <dbReference type="Rhea" id="RHEA:43692"/>
        <dbReference type="Rhea" id="RHEA-COMP:10650"/>
        <dbReference type="Rhea" id="RHEA-COMP:10651"/>
        <dbReference type="ChEBI" id="CHEBI:15378"/>
        <dbReference type="ChEBI" id="CHEBI:30013"/>
        <dbReference type="ChEBI" id="CHEBI:61977"/>
        <dbReference type="ChEBI" id="CHEBI:83586"/>
        <dbReference type="ChEBI" id="CHEBI:456215"/>
        <dbReference type="ChEBI" id="CHEBI:456216"/>
        <dbReference type="EC" id="2.7.11.32"/>
    </reaction>
</comment>
<keyword evidence="2 5" id="KW-0808">Transferase</keyword>
<comment type="function">
    <text evidence="5">Bifunctional serine/threonine kinase and phosphorylase involved in the regulation of the pyruvate, phosphate dikinase (PPDK) by catalyzing its phosphorylation/dephosphorylation.</text>
</comment>
<dbReference type="Proteomes" id="UP000014923">
    <property type="component" value="Unassembled WGS sequence"/>
</dbReference>